<dbReference type="Proteomes" id="UP001434883">
    <property type="component" value="Unassembled WGS sequence"/>
</dbReference>
<dbReference type="EMBL" id="JAHRIN010021401">
    <property type="protein sequence ID" value="MEQ2198932.1"/>
    <property type="molecule type" value="Genomic_DNA"/>
</dbReference>
<protein>
    <submittedName>
        <fullName evidence="1">Uncharacterized protein</fullName>
    </submittedName>
</protein>
<comment type="caution">
    <text evidence="1">The sequence shown here is derived from an EMBL/GenBank/DDBJ whole genome shotgun (WGS) entry which is preliminary data.</text>
</comment>
<evidence type="ECO:0000313" key="1">
    <source>
        <dbReference type="EMBL" id="MEQ2198932.1"/>
    </source>
</evidence>
<keyword evidence="2" id="KW-1185">Reference proteome</keyword>
<gene>
    <name evidence="1" type="ORF">XENOCAPTIV_021112</name>
</gene>
<accession>A0ABV0QSW6</accession>
<sequence>MTSTDLFTMQCGSLSRLTPLSNLQIRDEAAGAGDPPGPMLSKRFLCPQQRRERQCFAFILHAPVEKVDAGHLNSEAAKAFVFFRGKGHLAFLGLGWTII</sequence>
<name>A0ABV0QSW6_9TELE</name>
<evidence type="ECO:0000313" key="2">
    <source>
        <dbReference type="Proteomes" id="UP001434883"/>
    </source>
</evidence>
<organism evidence="1 2">
    <name type="scientific">Xenoophorus captivus</name>
    <dbReference type="NCBI Taxonomy" id="1517983"/>
    <lineage>
        <taxon>Eukaryota</taxon>
        <taxon>Metazoa</taxon>
        <taxon>Chordata</taxon>
        <taxon>Craniata</taxon>
        <taxon>Vertebrata</taxon>
        <taxon>Euteleostomi</taxon>
        <taxon>Actinopterygii</taxon>
        <taxon>Neopterygii</taxon>
        <taxon>Teleostei</taxon>
        <taxon>Neoteleostei</taxon>
        <taxon>Acanthomorphata</taxon>
        <taxon>Ovalentaria</taxon>
        <taxon>Atherinomorphae</taxon>
        <taxon>Cyprinodontiformes</taxon>
        <taxon>Goodeidae</taxon>
        <taxon>Xenoophorus</taxon>
    </lineage>
</organism>
<proteinExistence type="predicted"/>
<reference evidence="1 2" key="1">
    <citation type="submission" date="2021-06" db="EMBL/GenBank/DDBJ databases">
        <authorList>
            <person name="Palmer J.M."/>
        </authorList>
    </citation>
    <scope>NUCLEOTIDE SEQUENCE [LARGE SCALE GENOMIC DNA]</scope>
    <source>
        <strain evidence="1 2">XC_2019</strain>
        <tissue evidence="1">Muscle</tissue>
    </source>
</reference>